<sequence length="487" mass="54349">MDQAASPSLQPQAARALAHYRNELRIHLRRLNRRIVVPQPVYPFETFTEESDETIETDADSAATSDTSDATIFDSENDISMADEANTQPGHNMPAEYSSQRSMDAQSHIGYFESVHDTAEIMDLSEMTENVQGEDGDSDEETDDEFLYPDPEPSEIIPPPTQRLPRIDLHFSFMNNSNTDGMVNELPEALMGDCEGDLSNSTYLMLAQTESPLLSSEVYLRTMNGSVDETADLALSMELDISENAPSKTLYLTTQNSEIRNSSEIFRHVGQQSALSQTLLTANSSALEATVPRKEHTPSAPEIPGLGLVAVHVNSLIGSSITDSTYEQATAAEPANSHSRSIAAEQEELPAHVRKRGMEEMEAEILADAEAKRKLLCRAHKMLASEHYRFWLPRWAANERLDYNNIARSVDGKRSPTMEDIREIQNVRSKAAAWKRHAVWARSLLCVETTLQPLPDPSGEYITRRFFHVGRGPTGGDPHSEFWRHCD</sequence>
<dbReference type="Proteomes" id="UP000235786">
    <property type="component" value="Unassembled WGS sequence"/>
</dbReference>
<gene>
    <name evidence="2" type="ORF">L207DRAFT_586302</name>
</gene>
<evidence type="ECO:0000313" key="3">
    <source>
        <dbReference type="Proteomes" id="UP000235786"/>
    </source>
</evidence>
<evidence type="ECO:0000256" key="1">
    <source>
        <dbReference type="SAM" id="MobiDB-lite"/>
    </source>
</evidence>
<dbReference type="AlphaFoldDB" id="A0A2J6RDL4"/>
<dbReference type="EMBL" id="KZ613950">
    <property type="protein sequence ID" value="PMD36599.1"/>
    <property type="molecule type" value="Genomic_DNA"/>
</dbReference>
<organism evidence="2 3">
    <name type="scientific">Hyaloscypha variabilis (strain UAMH 11265 / GT02V1 / F)</name>
    <name type="common">Meliniomyces variabilis</name>
    <dbReference type="NCBI Taxonomy" id="1149755"/>
    <lineage>
        <taxon>Eukaryota</taxon>
        <taxon>Fungi</taxon>
        <taxon>Dikarya</taxon>
        <taxon>Ascomycota</taxon>
        <taxon>Pezizomycotina</taxon>
        <taxon>Leotiomycetes</taxon>
        <taxon>Helotiales</taxon>
        <taxon>Hyaloscyphaceae</taxon>
        <taxon>Hyaloscypha</taxon>
        <taxon>Hyaloscypha variabilis</taxon>
    </lineage>
</organism>
<accession>A0A2J6RDL4</accession>
<name>A0A2J6RDL4_HYAVF</name>
<proteinExistence type="predicted"/>
<dbReference type="OrthoDB" id="10266796at2759"/>
<feature type="region of interest" description="Disordered" evidence="1">
    <location>
        <begin position="129"/>
        <end position="161"/>
    </location>
</feature>
<evidence type="ECO:0000313" key="2">
    <source>
        <dbReference type="EMBL" id="PMD36599.1"/>
    </source>
</evidence>
<feature type="compositionally biased region" description="Acidic residues" evidence="1">
    <location>
        <begin position="49"/>
        <end position="59"/>
    </location>
</feature>
<feature type="compositionally biased region" description="Acidic residues" evidence="1">
    <location>
        <begin position="132"/>
        <end position="147"/>
    </location>
</feature>
<reference evidence="2 3" key="1">
    <citation type="submission" date="2016-04" db="EMBL/GenBank/DDBJ databases">
        <title>A degradative enzymes factory behind the ericoid mycorrhizal symbiosis.</title>
        <authorList>
            <consortium name="DOE Joint Genome Institute"/>
            <person name="Martino E."/>
            <person name="Morin E."/>
            <person name="Grelet G."/>
            <person name="Kuo A."/>
            <person name="Kohler A."/>
            <person name="Daghino S."/>
            <person name="Barry K."/>
            <person name="Choi C."/>
            <person name="Cichocki N."/>
            <person name="Clum A."/>
            <person name="Copeland A."/>
            <person name="Hainaut M."/>
            <person name="Haridas S."/>
            <person name="Labutti K."/>
            <person name="Lindquist E."/>
            <person name="Lipzen A."/>
            <person name="Khouja H.-R."/>
            <person name="Murat C."/>
            <person name="Ohm R."/>
            <person name="Olson A."/>
            <person name="Spatafora J."/>
            <person name="Veneault-Fourrey C."/>
            <person name="Henrissat B."/>
            <person name="Grigoriev I."/>
            <person name="Martin F."/>
            <person name="Perotto S."/>
        </authorList>
    </citation>
    <scope>NUCLEOTIDE SEQUENCE [LARGE SCALE GENOMIC DNA]</scope>
    <source>
        <strain evidence="2 3">F</strain>
    </source>
</reference>
<keyword evidence="3" id="KW-1185">Reference proteome</keyword>
<protein>
    <submittedName>
        <fullName evidence="2">Uncharacterized protein</fullName>
    </submittedName>
</protein>
<feature type="region of interest" description="Disordered" evidence="1">
    <location>
        <begin position="49"/>
        <end position="104"/>
    </location>
</feature>
<feature type="compositionally biased region" description="Low complexity" evidence="1">
    <location>
        <begin position="60"/>
        <end position="71"/>
    </location>
</feature>